<organism evidence="10 11">
    <name type="scientific">Candidatus Thiothrix phosphatis</name>
    <dbReference type="NCBI Taxonomy" id="3112415"/>
    <lineage>
        <taxon>Bacteria</taxon>
        <taxon>Pseudomonadati</taxon>
        <taxon>Pseudomonadota</taxon>
        <taxon>Gammaproteobacteria</taxon>
        <taxon>Thiotrichales</taxon>
        <taxon>Thiotrichaceae</taxon>
        <taxon>Thiothrix</taxon>
    </lineage>
</organism>
<name>A0ABU6CYE1_9GAMM</name>
<feature type="transmembrane region" description="Helical" evidence="9">
    <location>
        <begin position="159"/>
        <end position="179"/>
    </location>
</feature>
<dbReference type="PANTHER" id="PTHR13929:SF0">
    <property type="entry name" value="UBIA PRENYLTRANSFERASE DOMAIN-CONTAINING PROTEIN 1"/>
    <property type="match status" value="1"/>
</dbReference>
<evidence type="ECO:0000256" key="7">
    <source>
        <dbReference type="ARBA" id="ARBA00022989"/>
    </source>
</evidence>
<dbReference type="InterPro" id="IPR000537">
    <property type="entry name" value="UbiA_prenyltransferase"/>
</dbReference>
<feature type="transmembrane region" description="Helical" evidence="9">
    <location>
        <begin position="47"/>
        <end position="66"/>
    </location>
</feature>
<keyword evidence="11" id="KW-1185">Reference proteome</keyword>
<accession>A0ABU6CYE1</accession>
<feature type="transmembrane region" description="Helical" evidence="9">
    <location>
        <begin position="20"/>
        <end position="40"/>
    </location>
</feature>
<proteinExistence type="predicted"/>
<keyword evidence="3" id="KW-0474">Menaquinone biosynthesis</keyword>
<dbReference type="InterPro" id="IPR044878">
    <property type="entry name" value="UbiA_sf"/>
</dbReference>
<keyword evidence="6 9" id="KW-0812">Transmembrane</keyword>
<dbReference type="EMBL" id="JAYMYJ010000086">
    <property type="protein sequence ID" value="MEB4591108.1"/>
    <property type="molecule type" value="Genomic_DNA"/>
</dbReference>
<dbReference type="Gene3D" id="1.10.357.140">
    <property type="entry name" value="UbiA prenyltransferase"/>
    <property type="match status" value="1"/>
</dbReference>
<feature type="transmembrane region" description="Helical" evidence="9">
    <location>
        <begin position="289"/>
        <end position="310"/>
    </location>
</feature>
<dbReference type="CDD" id="cd13962">
    <property type="entry name" value="PT_UbiA_UBIAD1"/>
    <property type="match status" value="1"/>
</dbReference>
<comment type="caution">
    <text evidence="10">The sequence shown here is derived from an EMBL/GenBank/DDBJ whole genome shotgun (WGS) entry which is preliminary data.</text>
</comment>
<evidence type="ECO:0000313" key="10">
    <source>
        <dbReference type="EMBL" id="MEB4591108.1"/>
    </source>
</evidence>
<evidence type="ECO:0000256" key="5">
    <source>
        <dbReference type="ARBA" id="ARBA00022679"/>
    </source>
</evidence>
<protein>
    <submittedName>
        <fullName evidence="10">Prenyltransferase</fullName>
    </submittedName>
</protein>
<evidence type="ECO:0000256" key="8">
    <source>
        <dbReference type="ARBA" id="ARBA00023136"/>
    </source>
</evidence>
<keyword evidence="7 9" id="KW-1133">Transmembrane helix</keyword>
<dbReference type="PIRSF" id="PIRSF005355">
    <property type="entry name" value="UBIAD1"/>
    <property type="match status" value="1"/>
</dbReference>
<evidence type="ECO:0000256" key="1">
    <source>
        <dbReference type="ARBA" id="ARBA00004141"/>
    </source>
</evidence>
<evidence type="ECO:0000256" key="6">
    <source>
        <dbReference type="ARBA" id="ARBA00022692"/>
    </source>
</evidence>
<evidence type="ECO:0000256" key="9">
    <source>
        <dbReference type="SAM" id="Phobius"/>
    </source>
</evidence>
<reference evidence="11" key="1">
    <citation type="submission" date="2023-07" db="EMBL/GenBank/DDBJ databases">
        <title>The carbon used by Thiothrix.</title>
        <authorList>
            <person name="Chen L."/>
        </authorList>
    </citation>
    <scope>NUCLEOTIDE SEQUENCE [LARGE SCALE GENOMIC DNA]</scope>
</reference>
<sequence length="311" mass="33013">MAQEPDKTLLNTPLLRYWLATRPGFLAASLIPVLIGVAAVAHRGGRVSFLLLLLTLLAAALVHAAVNVLNDYYDHENGTDERNTQRIFPFTGGSRFIQNGVLDAGETFQFGSLLLAAAILLGVGLAWASGMGLLWIGVAGVVVGWGYSAPPLRLNSRGLGEPAVALGFGILTPLGAWFVQTGEMSAYPVLVSLPVALLVMNILFINQFPDHQADAASGKHHWVVRMGLGNAPKIYLGAVMLAALILLALVVAAALPVWSLLSLPPLVLSAKAGMLLRQYATQPPLLEPAIKMTIASMILHGVLLSLTLWLV</sequence>
<dbReference type="InterPro" id="IPR026046">
    <property type="entry name" value="UBIAD1"/>
</dbReference>
<gene>
    <name evidence="10" type="ORF">VSS37_08975</name>
</gene>
<feature type="transmembrane region" description="Helical" evidence="9">
    <location>
        <begin position="114"/>
        <end position="147"/>
    </location>
</feature>
<dbReference type="Proteomes" id="UP001308005">
    <property type="component" value="Unassembled WGS sequence"/>
</dbReference>
<feature type="transmembrane region" description="Helical" evidence="9">
    <location>
        <begin position="185"/>
        <end position="205"/>
    </location>
</feature>
<evidence type="ECO:0000256" key="2">
    <source>
        <dbReference type="ARBA" id="ARBA00004863"/>
    </source>
</evidence>
<keyword evidence="4" id="KW-1003">Cell membrane</keyword>
<dbReference type="RefSeq" id="WP_324694494.1">
    <property type="nucleotide sequence ID" value="NZ_JAYMYJ010000086.1"/>
</dbReference>
<keyword evidence="8 9" id="KW-0472">Membrane</keyword>
<reference evidence="10 11" key="2">
    <citation type="submission" date="2024-01" db="EMBL/GenBank/DDBJ databases">
        <authorList>
            <person name="Xie X."/>
        </authorList>
    </citation>
    <scope>NUCLEOTIDE SEQUENCE [LARGE SCALE GENOMIC DNA]</scope>
    <source>
        <strain evidence="10">SCUT-1</strain>
    </source>
</reference>
<keyword evidence="5" id="KW-0808">Transferase</keyword>
<feature type="transmembrane region" description="Helical" evidence="9">
    <location>
        <begin position="234"/>
        <end position="258"/>
    </location>
</feature>
<evidence type="ECO:0000256" key="4">
    <source>
        <dbReference type="ARBA" id="ARBA00022475"/>
    </source>
</evidence>
<evidence type="ECO:0000313" key="11">
    <source>
        <dbReference type="Proteomes" id="UP001308005"/>
    </source>
</evidence>
<dbReference type="Pfam" id="PF01040">
    <property type="entry name" value="UbiA"/>
    <property type="match status" value="1"/>
</dbReference>
<comment type="pathway">
    <text evidence="2">Quinol/quinone metabolism; menaquinone biosynthesis.</text>
</comment>
<dbReference type="PANTHER" id="PTHR13929">
    <property type="entry name" value="1,4-DIHYDROXY-2-NAPHTHOATE OCTAPRENYLTRANSFERASE"/>
    <property type="match status" value="1"/>
</dbReference>
<evidence type="ECO:0000256" key="3">
    <source>
        <dbReference type="ARBA" id="ARBA00022428"/>
    </source>
</evidence>
<comment type="subcellular location">
    <subcellularLocation>
        <location evidence="1">Membrane</location>
        <topology evidence="1">Multi-pass membrane protein</topology>
    </subcellularLocation>
</comment>